<dbReference type="PANTHER" id="PTHR10204:SF34">
    <property type="entry name" value="NAD(P)H DEHYDROGENASE [QUINONE] 1 ISOFORM 1"/>
    <property type="match status" value="1"/>
</dbReference>
<dbReference type="SUPFAM" id="SSF52218">
    <property type="entry name" value="Flavoproteins"/>
    <property type="match status" value="1"/>
</dbReference>
<dbReference type="InterPro" id="IPR029039">
    <property type="entry name" value="Flavoprotein-like_sf"/>
</dbReference>
<evidence type="ECO:0000256" key="1">
    <source>
        <dbReference type="ARBA" id="ARBA00006252"/>
    </source>
</evidence>
<sequence length="253" mass="29232">MHVLIVLAHPEKKSFNAHLAQQAQDTWRAQGHQATVLDLYAEQFEPREGDWHYSSRLDAGHFDTMQEQRHHWHQQALPRDVERHIELLLRADALILQFPFWWFGAPAILKGWMDRVFVYGGLYQSQRRHERGIMRGKKALVVSTAGASAQACAANGRDGDMRLLLWPILHSLHYIGFEVLEPYLFHGVRSGLAGEAQAQQRSALEQRTLDYRARLLGWEQWPAIPFNRQQDFTEELSLKPGAPSYSPFVRHLP</sequence>
<dbReference type="Gene3D" id="3.40.50.360">
    <property type="match status" value="1"/>
</dbReference>
<dbReference type="PANTHER" id="PTHR10204">
    <property type="entry name" value="NAD P H OXIDOREDUCTASE-RELATED"/>
    <property type="match status" value="1"/>
</dbReference>
<dbReference type="GO" id="GO:0005829">
    <property type="term" value="C:cytosol"/>
    <property type="evidence" value="ECO:0007669"/>
    <property type="project" value="TreeGrafter"/>
</dbReference>
<dbReference type="InterPro" id="IPR003680">
    <property type="entry name" value="Flavodoxin_fold"/>
</dbReference>
<evidence type="ECO:0000313" key="5">
    <source>
        <dbReference type="Proteomes" id="UP000032748"/>
    </source>
</evidence>
<dbReference type="GO" id="GO:0003955">
    <property type="term" value="F:NAD(P)H dehydrogenase (quinone) activity"/>
    <property type="evidence" value="ECO:0007669"/>
    <property type="project" value="TreeGrafter"/>
</dbReference>
<dbReference type="KEGG" id="pcz:PCL1606_26430"/>
<reference evidence="4 5" key="1">
    <citation type="journal article" date="2015" name="Mol. Plant Microbe Interact.">
        <title>Comparative Genomic Analysis of Pseudomonas chlororaphis PCL1606 Reveals New Insight into Antifungal Compounds Involved in Biocontrol.</title>
        <authorList>
            <person name="Calderon C.E."/>
            <person name="Ramos C."/>
            <person name="de Vicente A."/>
            <person name="Cazorla F.M."/>
        </authorList>
    </citation>
    <scope>NUCLEOTIDE SEQUENCE [LARGE SCALE GENOMIC DNA]</scope>
    <source>
        <strain evidence="4 5">PCL1606</strain>
    </source>
</reference>
<name>A0A0D5XZE4_9PSED</name>
<evidence type="ECO:0000259" key="3">
    <source>
        <dbReference type="Pfam" id="PF02525"/>
    </source>
</evidence>
<evidence type="ECO:0000313" key="4">
    <source>
        <dbReference type="EMBL" id="AKA24094.1"/>
    </source>
</evidence>
<dbReference type="InterPro" id="IPR051545">
    <property type="entry name" value="NAD(P)H_dehydrogenase_qn"/>
</dbReference>
<dbReference type="EMBL" id="CP011110">
    <property type="protein sequence ID" value="AKA24094.1"/>
    <property type="molecule type" value="Genomic_DNA"/>
</dbReference>
<keyword evidence="2" id="KW-0560">Oxidoreductase</keyword>
<proteinExistence type="inferred from homology"/>
<dbReference type="Proteomes" id="UP000032748">
    <property type="component" value="Chromosome"/>
</dbReference>
<feature type="domain" description="Flavodoxin-like fold" evidence="3">
    <location>
        <begin position="1"/>
        <end position="206"/>
    </location>
</feature>
<comment type="similarity">
    <text evidence="1">Belongs to the NAD(P)H dehydrogenase (quinone) family.</text>
</comment>
<dbReference type="OrthoDB" id="9798454at2"/>
<evidence type="ECO:0000256" key="2">
    <source>
        <dbReference type="ARBA" id="ARBA00023002"/>
    </source>
</evidence>
<accession>A0A0D5XZE4</accession>
<dbReference type="Pfam" id="PF02525">
    <property type="entry name" value="Flavodoxin_2"/>
    <property type="match status" value="1"/>
</dbReference>
<dbReference type="AlphaFoldDB" id="A0A0D5XZE4"/>
<gene>
    <name evidence="4" type="ORF">PCL1606_26430</name>
</gene>
<dbReference type="PATRIC" id="fig|587753.10.peg.2636"/>
<organism evidence="4 5">
    <name type="scientific">Pseudomonas chlororaphis</name>
    <dbReference type="NCBI Taxonomy" id="587753"/>
    <lineage>
        <taxon>Bacteria</taxon>
        <taxon>Pseudomonadati</taxon>
        <taxon>Pseudomonadota</taxon>
        <taxon>Gammaproteobacteria</taxon>
        <taxon>Pseudomonadales</taxon>
        <taxon>Pseudomonadaceae</taxon>
        <taxon>Pseudomonas</taxon>
    </lineage>
</organism>
<dbReference type="RefSeq" id="WP_044463516.1">
    <property type="nucleotide sequence ID" value="NZ_CP011110.1"/>
</dbReference>
<protein>
    <submittedName>
        <fullName evidence="4">NAD(P)H dehydrogenase (Quinone)</fullName>
    </submittedName>
</protein>